<dbReference type="AlphaFoldDB" id="H0EP13"/>
<dbReference type="Proteomes" id="UP000005446">
    <property type="component" value="Unassembled WGS sequence"/>
</dbReference>
<evidence type="ECO:0000313" key="1">
    <source>
        <dbReference type="EMBL" id="EHK99702.1"/>
    </source>
</evidence>
<dbReference type="HOGENOM" id="CLU_1272414_0_0_1"/>
<dbReference type="InParanoid" id="H0EP13"/>
<name>H0EP13_GLAL7</name>
<comment type="caution">
    <text evidence="1">The sequence shown here is derived from an EMBL/GenBank/DDBJ whole genome shotgun (WGS) entry which is preliminary data.</text>
</comment>
<evidence type="ECO:0000313" key="2">
    <source>
        <dbReference type="Proteomes" id="UP000005446"/>
    </source>
</evidence>
<gene>
    <name evidence="1" type="ORF">M7I_4379</name>
</gene>
<dbReference type="EMBL" id="AGUE01000108">
    <property type="protein sequence ID" value="EHK99702.1"/>
    <property type="molecule type" value="Genomic_DNA"/>
</dbReference>
<reference evidence="1 2" key="1">
    <citation type="journal article" date="2012" name="Eukaryot. Cell">
        <title>Genome sequence of the fungus Glarea lozoyensis: the first genome sequence of a species from the Helotiaceae family.</title>
        <authorList>
            <person name="Youssar L."/>
            <person name="Gruening B.A."/>
            <person name="Erxleben A."/>
            <person name="Guenther S."/>
            <person name="Huettel W."/>
        </authorList>
    </citation>
    <scope>NUCLEOTIDE SEQUENCE [LARGE SCALE GENOMIC DNA]</scope>
    <source>
        <strain evidence="2">ATCC 74030 / MF5533</strain>
    </source>
</reference>
<organism evidence="1 2">
    <name type="scientific">Glarea lozoyensis (strain ATCC 74030 / MF5533)</name>
    <dbReference type="NCBI Taxonomy" id="1104152"/>
    <lineage>
        <taxon>Eukaryota</taxon>
        <taxon>Fungi</taxon>
        <taxon>Dikarya</taxon>
        <taxon>Ascomycota</taxon>
        <taxon>Pezizomycotina</taxon>
        <taxon>Leotiomycetes</taxon>
        <taxon>Helotiales</taxon>
        <taxon>Helotiaceae</taxon>
        <taxon>Glarea</taxon>
    </lineage>
</organism>
<keyword evidence="2" id="KW-1185">Reference proteome</keyword>
<protein>
    <submittedName>
        <fullName evidence="1">Uncharacterized protein</fullName>
    </submittedName>
</protein>
<accession>H0EP13</accession>
<sequence length="217" mass="23505">MEEVMRRYVDSIIDPIERRQETTAQIPTMNITQWDEATTAACTTSLEALNGRPSNPSGMAVCYNLPFLNETTGIFQADLRLYMVGAPTGDFANIASQNVNVGLSYSGATVQAINATTMTKRSDDSSLISWPRAVEMSKRQTQVPQLAQAYAFVGQVNRELLATPGGTTSLQNILVPTVTLTAMNATGQLVNTTLSSQEATFVNGVFATQVFCLLTTY</sequence>
<proteinExistence type="predicted"/>
<dbReference type="OrthoDB" id="2596908at2759"/>